<sequence length="354" mass="38598">MLSIGRNFTDVAASRSKTVTDHLRHFTGGLLLPRKIEIDFATHSDHIRSLQVQVHDGVDDGDPIYTLSPVVLDDPLPTLSLPDASSSPPAQLPVALPPSAFQQPHGHGMIEYMRAALSLPSDVPVNLWSVPDPPGENVRPGASLQVLISLAICSSEKKMLPLQGIHQAIAARFPYYRRYDRWQGSIRHALSLYSIFKMHNREGGDRGRGSYWTLDIARAEKERYKRPRTRSDGGAKKTRTKKKPARLRNADDDSDAATEGSQSTRTRLEQAREISSPALAGLGDNRDVIHSGVLSSEARDLQGPIRASRTLWRQASANPTALTVSPASVEAGARRAGGRAGSGKQPRHGGKDIL</sequence>
<keyword evidence="2" id="KW-0539">Nucleus</keyword>
<feature type="compositionally biased region" description="Basic and acidic residues" evidence="3">
    <location>
        <begin position="223"/>
        <end position="235"/>
    </location>
</feature>
<dbReference type="PANTHER" id="PTHR11829">
    <property type="entry name" value="FORKHEAD BOX PROTEIN"/>
    <property type="match status" value="1"/>
</dbReference>
<evidence type="ECO:0000256" key="3">
    <source>
        <dbReference type="SAM" id="MobiDB-lite"/>
    </source>
</evidence>
<gene>
    <name evidence="5" type="ORF">GGX14DRAFT_433775</name>
</gene>
<dbReference type="Pfam" id="PF00250">
    <property type="entry name" value="Forkhead"/>
    <property type="match status" value="1"/>
</dbReference>
<feature type="domain" description="Fork-head" evidence="4">
    <location>
        <begin position="139"/>
        <end position="229"/>
    </location>
</feature>
<comment type="subcellular location">
    <subcellularLocation>
        <location evidence="2">Nucleus</location>
    </subcellularLocation>
</comment>
<dbReference type="SUPFAM" id="SSF46785">
    <property type="entry name" value="Winged helix' DNA-binding domain"/>
    <property type="match status" value="1"/>
</dbReference>
<evidence type="ECO:0000259" key="4">
    <source>
        <dbReference type="PROSITE" id="PS50039"/>
    </source>
</evidence>
<dbReference type="AlphaFoldDB" id="A0AAD6VUI3"/>
<dbReference type="GO" id="GO:0000981">
    <property type="term" value="F:DNA-binding transcription factor activity, RNA polymerase II-specific"/>
    <property type="evidence" value="ECO:0007669"/>
    <property type="project" value="TreeGrafter"/>
</dbReference>
<reference evidence="5" key="1">
    <citation type="submission" date="2023-03" db="EMBL/GenBank/DDBJ databases">
        <title>Massive genome expansion in bonnet fungi (Mycena s.s.) driven by repeated elements and novel gene families across ecological guilds.</title>
        <authorList>
            <consortium name="Lawrence Berkeley National Laboratory"/>
            <person name="Harder C.B."/>
            <person name="Miyauchi S."/>
            <person name="Viragh M."/>
            <person name="Kuo A."/>
            <person name="Thoen E."/>
            <person name="Andreopoulos B."/>
            <person name="Lu D."/>
            <person name="Skrede I."/>
            <person name="Drula E."/>
            <person name="Henrissat B."/>
            <person name="Morin E."/>
            <person name="Kohler A."/>
            <person name="Barry K."/>
            <person name="LaButti K."/>
            <person name="Morin E."/>
            <person name="Salamov A."/>
            <person name="Lipzen A."/>
            <person name="Mereny Z."/>
            <person name="Hegedus B."/>
            <person name="Baldrian P."/>
            <person name="Stursova M."/>
            <person name="Weitz H."/>
            <person name="Taylor A."/>
            <person name="Grigoriev I.V."/>
            <person name="Nagy L.G."/>
            <person name="Martin F."/>
            <person name="Kauserud H."/>
        </authorList>
    </citation>
    <scope>NUCLEOTIDE SEQUENCE</scope>
    <source>
        <strain evidence="5">9144</strain>
    </source>
</reference>
<dbReference type="SMART" id="SM00339">
    <property type="entry name" value="FH"/>
    <property type="match status" value="1"/>
</dbReference>
<feature type="compositionally biased region" description="Basic residues" evidence="3">
    <location>
        <begin position="236"/>
        <end position="246"/>
    </location>
</feature>
<dbReference type="PRINTS" id="PR00053">
    <property type="entry name" value="FORKHEAD"/>
</dbReference>
<keyword evidence="6" id="KW-1185">Reference proteome</keyword>
<accession>A0AAD6VUI3</accession>
<dbReference type="InterPro" id="IPR036388">
    <property type="entry name" value="WH-like_DNA-bd_sf"/>
</dbReference>
<feature type="region of interest" description="Disordered" evidence="3">
    <location>
        <begin position="223"/>
        <end position="270"/>
    </location>
</feature>
<comment type="caution">
    <text evidence="5">The sequence shown here is derived from an EMBL/GenBank/DDBJ whole genome shotgun (WGS) entry which is preliminary data.</text>
</comment>
<dbReference type="InterPro" id="IPR050211">
    <property type="entry name" value="FOX_domain-containing"/>
</dbReference>
<evidence type="ECO:0000256" key="1">
    <source>
        <dbReference type="ARBA" id="ARBA00023125"/>
    </source>
</evidence>
<evidence type="ECO:0000256" key="2">
    <source>
        <dbReference type="PROSITE-ProRule" id="PRU00089"/>
    </source>
</evidence>
<dbReference type="InterPro" id="IPR036390">
    <property type="entry name" value="WH_DNA-bd_sf"/>
</dbReference>
<dbReference type="PROSITE" id="PS50039">
    <property type="entry name" value="FORK_HEAD_3"/>
    <property type="match status" value="1"/>
</dbReference>
<dbReference type="Proteomes" id="UP001219525">
    <property type="component" value="Unassembled WGS sequence"/>
</dbReference>
<evidence type="ECO:0000313" key="6">
    <source>
        <dbReference type="Proteomes" id="UP001219525"/>
    </source>
</evidence>
<organism evidence="5 6">
    <name type="scientific">Mycena pura</name>
    <dbReference type="NCBI Taxonomy" id="153505"/>
    <lineage>
        <taxon>Eukaryota</taxon>
        <taxon>Fungi</taxon>
        <taxon>Dikarya</taxon>
        <taxon>Basidiomycota</taxon>
        <taxon>Agaricomycotina</taxon>
        <taxon>Agaricomycetes</taxon>
        <taxon>Agaricomycetidae</taxon>
        <taxon>Agaricales</taxon>
        <taxon>Marasmiineae</taxon>
        <taxon>Mycenaceae</taxon>
        <taxon>Mycena</taxon>
    </lineage>
</organism>
<proteinExistence type="predicted"/>
<feature type="DNA-binding region" description="Fork-head" evidence="2">
    <location>
        <begin position="139"/>
        <end position="229"/>
    </location>
</feature>
<dbReference type="Gene3D" id="1.10.10.10">
    <property type="entry name" value="Winged helix-like DNA-binding domain superfamily/Winged helix DNA-binding domain"/>
    <property type="match status" value="1"/>
</dbReference>
<dbReference type="EMBL" id="JARJCW010000010">
    <property type="protein sequence ID" value="KAJ7220200.1"/>
    <property type="molecule type" value="Genomic_DNA"/>
</dbReference>
<dbReference type="CDD" id="cd00059">
    <property type="entry name" value="FH_FOX"/>
    <property type="match status" value="1"/>
</dbReference>
<feature type="region of interest" description="Disordered" evidence="3">
    <location>
        <begin position="321"/>
        <end position="354"/>
    </location>
</feature>
<dbReference type="InterPro" id="IPR001766">
    <property type="entry name" value="Fork_head_dom"/>
</dbReference>
<dbReference type="PANTHER" id="PTHR11829:SF343">
    <property type="entry name" value="FORK-HEAD DOMAIN-CONTAINING PROTEIN"/>
    <property type="match status" value="1"/>
</dbReference>
<dbReference type="GO" id="GO:0005634">
    <property type="term" value="C:nucleus"/>
    <property type="evidence" value="ECO:0007669"/>
    <property type="project" value="UniProtKB-SubCell"/>
</dbReference>
<evidence type="ECO:0000313" key="5">
    <source>
        <dbReference type="EMBL" id="KAJ7220200.1"/>
    </source>
</evidence>
<dbReference type="GO" id="GO:0000978">
    <property type="term" value="F:RNA polymerase II cis-regulatory region sequence-specific DNA binding"/>
    <property type="evidence" value="ECO:0007669"/>
    <property type="project" value="TreeGrafter"/>
</dbReference>
<keyword evidence="1 2" id="KW-0238">DNA-binding</keyword>
<protein>
    <submittedName>
        <fullName evidence="5">Fork head domain-containing protein</fullName>
    </submittedName>
</protein>
<dbReference type="GO" id="GO:0030154">
    <property type="term" value="P:cell differentiation"/>
    <property type="evidence" value="ECO:0007669"/>
    <property type="project" value="TreeGrafter"/>
</dbReference>
<dbReference type="GO" id="GO:0009653">
    <property type="term" value="P:anatomical structure morphogenesis"/>
    <property type="evidence" value="ECO:0007669"/>
    <property type="project" value="TreeGrafter"/>
</dbReference>
<name>A0AAD6VUI3_9AGAR</name>